<dbReference type="KEGG" id="thig:FE785_09980"/>
<dbReference type="SUPFAM" id="SSF52821">
    <property type="entry name" value="Rhodanese/Cell cycle control phosphatase"/>
    <property type="match status" value="1"/>
</dbReference>
<dbReference type="RefSeq" id="WP_138565603.1">
    <property type="nucleotide sequence ID" value="NZ_CP040602.1"/>
</dbReference>
<sequence>MFNEFFQEQWPLFLAVAMIIMMLAYSYFGDKLSGYKSVNTAEAIRLYNDEAYVLDVRSANEFKEGAIANATNISVSELNGKLGQLPKDKDAPVLVYCLSGARSARAAGQLVKAGYTQVFNLSGGINAWKNAGLPVGTNKSKKNRKK</sequence>
<dbReference type="OrthoDB" id="9808735at2"/>
<keyword evidence="4" id="KW-1185">Reference proteome</keyword>
<evidence type="ECO:0000313" key="3">
    <source>
        <dbReference type="EMBL" id="QCU90929.1"/>
    </source>
</evidence>
<keyword evidence="1" id="KW-0812">Transmembrane</keyword>
<dbReference type="InterPro" id="IPR001763">
    <property type="entry name" value="Rhodanese-like_dom"/>
</dbReference>
<reference evidence="3 4" key="1">
    <citation type="submission" date="2019-05" db="EMBL/GenBank/DDBJ databases">
        <title>Thiomicrorhabdus sediminis sp. nov, a novel sulfur-oxidizing bacterium isolated from coastal sediment.</title>
        <authorList>
            <person name="Liu X."/>
        </authorList>
    </citation>
    <scope>NUCLEOTIDE SEQUENCE [LARGE SCALE GENOMIC DNA]</scope>
    <source>
        <strain evidence="3 4">G1</strain>
    </source>
</reference>
<proteinExistence type="predicted"/>
<feature type="domain" description="Rhodanese" evidence="2">
    <location>
        <begin position="47"/>
        <end position="137"/>
    </location>
</feature>
<feature type="transmembrane region" description="Helical" evidence="1">
    <location>
        <begin position="12"/>
        <end position="28"/>
    </location>
</feature>
<organism evidence="3 4">
    <name type="scientific">Thiomicrorhabdus sediminis</name>
    <dbReference type="NCBI Taxonomy" id="2580412"/>
    <lineage>
        <taxon>Bacteria</taxon>
        <taxon>Pseudomonadati</taxon>
        <taxon>Pseudomonadota</taxon>
        <taxon>Gammaproteobacteria</taxon>
        <taxon>Thiotrichales</taxon>
        <taxon>Piscirickettsiaceae</taxon>
        <taxon>Thiomicrorhabdus</taxon>
    </lineage>
</organism>
<evidence type="ECO:0000259" key="2">
    <source>
        <dbReference type="PROSITE" id="PS50206"/>
    </source>
</evidence>
<evidence type="ECO:0000313" key="4">
    <source>
        <dbReference type="Proteomes" id="UP000304864"/>
    </source>
</evidence>
<dbReference type="Gene3D" id="3.40.250.10">
    <property type="entry name" value="Rhodanese-like domain"/>
    <property type="match status" value="1"/>
</dbReference>
<name>A0A4P9K7B1_9GAMM</name>
<gene>
    <name evidence="3" type="ORF">FE785_09980</name>
</gene>
<dbReference type="EMBL" id="CP040602">
    <property type="protein sequence ID" value="QCU90929.1"/>
    <property type="molecule type" value="Genomic_DNA"/>
</dbReference>
<dbReference type="SMART" id="SM00450">
    <property type="entry name" value="RHOD"/>
    <property type="match status" value="1"/>
</dbReference>
<dbReference type="InterPro" id="IPR050229">
    <property type="entry name" value="GlpE_sulfurtransferase"/>
</dbReference>
<dbReference type="PROSITE" id="PS50206">
    <property type="entry name" value="RHODANESE_3"/>
    <property type="match status" value="1"/>
</dbReference>
<dbReference type="CDD" id="cd00158">
    <property type="entry name" value="RHOD"/>
    <property type="match status" value="1"/>
</dbReference>
<dbReference type="PANTHER" id="PTHR43031">
    <property type="entry name" value="FAD-DEPENDENT OXIDOREDUCTASE"/>
    <property type="match status" value="1"/>
</dbReference>
<evidence type="ECO:0000256" key="1">
    <source>
        <dbReference type="SAM" id="Phobius"/>
    </source>
</evidence>
<keyword evidence="1" id="KW-0472">Membrane</keyword>
<accession>A0A4P9K7B1</accession>
<keyword evidence="1" id="KW-1133">Transmembrane helix</keyword>
<protein>
    <submittedName>
        <fullName evidence="3">Rhodanese-like domain-containing protein</fullName>
    </submittedName>
</protein>
<dbReference type="Pfam" id="PF00581">
    <property type="entry name" value="Rhodanese"/>
    <property type="match status" value="1"/>
</dbReference>
<dbReference type="AlphaFoldDB" id="A0A4P9K7B1"/>
<dbReference type="Proteomes" id="UP000304864">
    <property type="component" value="Chromosome"/>
</dbReference>
<dbReference type="InterPro" id="IPR036873">
    <property type="entry name" value="Rhodanese-like_dom_sf"/>
</dbReference>
<dbReference type="PANTHER" id="PTHR43031:SF18">
    <property type="entry name" value="RHODANESE-RELATED SULFURTRANSFERASES"/>
    <property type="match status" value="1"/>
</dbReference>